<dbReference type="Gene3D" id="3.40.50.720">
    <property type="entry name" value="NAD(P)-binding Rossmann-like Domain"/>
    <property type="match status" value="2"/>
</dbReference>
<evidence type="ECO:0000313" key="7">
    <source>
        <dbReference type="EMBL" id="BAQ67565.1"/>
    </source>
</evidence>
<dbReference type="GO" id="GO:0016616">
    <property type="term" value="F:oxidoreductase activity, acting on the CH-OH group of donors, NAD or NADP as acceptor"/>
    <property type="evidence" value="ECO:0007669"/>
    <property type="project" value="InterPro"/>
</dbReference>
<dbReference type="KEGG" id="rsu:NHU_00394"/>
<dbReference type="PANTHER" id="PTHR43761:SF1">
    <property type="entry name" value="D-ISOMER SPECIFIC 2-HYDROXYACID DEHYDROGENASE CATALYTIC DOMAIN-CONTAINING PROTEIN-RELATED"/>
    <property type="match status" value="1"/>
</dbReference>
<comment type="similarity">
    <text evidence="1 4">Belongs to the D-isomer specific 2-hydroxyacid dehydrogenase family.</text>
</comment>
<dbReference type="Pfam" id="PF02826">
    <property type="entry name" value="2-Hacid_dh_C"/>
    <property type="match status" value="1"/>
</dbReference>
<dbReference type="InterPro" id="IPR006139">
    <property type="entry name" value="D-isomer_2_OHA_DH_cat_dom"/>
</dbReference>
<accession>A0A0D6AY46</accession>
<dbReference type="AlphaFoldDB" id="A0A0D6AY46"/>
<evidence type="ECO:0000259" key="5">
    <source>
        <dbReference type="Pfam" id="PF00389"/>
    </source>
</evidence>
<name>A0A0D6AY46_RHOSU</name>
<dbReference type="Proteomes" id="UP000064912">
    <property type="component" value="Chromosome"/>
</dbReference>
<keyword evidence="2 4" id="KW-0560">Oxidoreductase</keyword>
<sequence length="298" mass="30864">MADVHVTEPIHPDALALLASAGLSVSCGWKDDDPAAGLATARAWILRTFVVSPEMIAGAPGLEAICKHGVGTDNIPLAEAERRGIPVFNTPGANANAVAEHTMMMFLALTRQAVAMDRVARARFAGFEQLAPLELSGMRMLILGFGPIGQRVAQLARAFDIEVTLWHRRLSAEEAGVPVVRDLAAALPAAQILSLHLPLNAGTRGLIGAAELAALPEGAILLNTGRGGVVDEAALVAAAPRLGGIGLDVFETEPPPPSDPLLALPNALLSPHAAALGERSVRRMGMMAAEAAIRALGA</sequence>
<evidence type="ECO:0000256" key="2">
    <source>
        <dbReference type="ARBA" id="ARBA00023002"/>
    </source>
</evidence>
<dbReference type="EMBL" id="AP014800">
    <property type="protein sequence ID" value="BAQ67565.1"/>
    <property type="molecule type" value="Genomic_DNA"/>
</dbReference>
<dbReference type="InterPro" id="IPR036291">
    <property type="entry name" value="NAD(P)-bd_dom_sf"/>
</dbReference>
<dbReference type="eggNOG" id="COG0111">
    <property type="taxonomic scope" value="Bacteria"/>
</dbReference>
<reference evidence="7 8" key="1">
    <citation type="submission" date="2015-02" db="EMBL/GenBank/DDBJ databases">
        <title>Genome sequene of Rhodovulum sulfidophilum DSM 2351.</title>
        <authorList>
            <person name="Nagao N."/>
        </authorList>
    </citation>
    <scope>NUCLEOTIDE SEQUENCE [LARGE SCALE GENOMIC DNA]</scope>
    <source>
        <strain evidence="7 8">DSM 2351</strain>
    </source>
</reference>
<gene>
    <name evidence="7" type="ORF">NHU_00394</name>
</gene>
<dbReference type="Pfam" id="PF00389">
    <property type="entry name" value="2-Hacid_dh"/>
    <property type="match status" value="1"/>
</dbReference>
<dbReference type="PROSITE" id="PS00671">
    <property type="entry name" value="D_2_HYDROXYACID_DH_3"/>
    <property type="match status" value="1"/>
</dbReference>
<dbReference type="GO" id="GO:0051287">
    <property type="term" value="F:NAD binding"/>
    <property type="evidence" value="ECO:0007669"/>
    <property type="project" value="InterPro"/>
</dbReference>
<dbReference type="PROSITE" id="PS00670">
    <property type="entry name" value="D_2_HYDROXYACID_DH_2"/>
    <property type="match status" value="1"/>
</dbReference>
<keyword evidence="3" id="KW-0520">NAD</keyword>
<dbReference type="InterPro" id="IPR029753">
    <property type="entry name" value="D-isomer_DH_CS"/>
</dbReference>
<dbReference type="SUPFAM" id="SSF52283">
    <property type="entry name" value="Formate/glycerate dehydrogenase catalytic domain-like"/>
    <property type="match status" value="1"/>
</dbReference>
<feature type="domain" description="D-isomer specific 2-hydroxyacid dehydrogenase NAD-binding" evidence="6">
    <location>
        <begin position="103"/>
        <end position="274"/>
    </location>
</feature>
<dbReference type="PANTHER" id="PTHR43761">
    <property type="entry name" value="D-ISOMER SPECIFIC 2-HYDROXYACID DEHYDROGENASE FAMILY PROTEIN (AFU_ORTHOLOGUE AFUA_1G13630)"/>
    <property type="match status" value="1"/>
</dbReference>
<dbReference type="PATRIC" id="fig|35806.4.peg.403"/>
<dbReference type="InterPro" id="IPR006140">
    <property type="entry name" value="D-isomer_DH_NAD-bd"/>
</dbReference>
<evidence type="ECO:0000313" key="8">
    <source>
        <dbReference type="Proteomes" id="UP000064912"/>
    </source>
</evidence>
<feature type="domain" description="D-isomer specific 2-hydroxyacid dehydrogenase catalytic" evidence="5">
    <location>
        <begin position="5"/>
        <end position="296"/>
    </location>
</feature>
<dbReference type="SUPFAM" id="SSF51735">
    <property type="entry name" value="NAD(P)-binding Rossmann-fold domains"/>
    <property type="match status" value="1"/>
</dbReference>
<evidence type="ECO:0000259" key="6">
    <source>
        <dbReference type="Pfam" id="PF02826"/>
    </source>
</evidence>
<evidence type="ECO:0000256" key="1">
    <source>
        <dbReference type="ARBA" id="ARBA00005854"/>
    </source>
</evidence>
<dbReference type="InterPro" id="IPR050418">
    <property type="entry name" value="D-iso_2-hydroxyacid_DH_PdxB"/>
</dbReference>
<evidence type="ECO:0000256" key="3">
    <source>
        <dbReference type="ARBA" id="ARBA00023027"/>
    </source>
</evidence>
<organism evidence="7 8">
    <name type="scientific">Rhodovulum sulfidophilum</name>
    <name type="common">Rhodobacter sulfidophilus</name>
    <dbReference type="NCBI Taxonomy" id="35806"/>
    <lineage>
        <taxon>Bacteria</taxon>
        <taxon>Pseudomonadati</taxon>
        <taxon>Pseudomonadota</taxon>
        <taxon>Alphaproteobacteria</taxon>
        <taxon>Rhodobacterales</taxon>
        <taxon>Paracoccaceae</taxon>
        <taxon>Rhodovulum</taxon>
    </lineage>
</organism>
<proteinExistence type="inferred from homology"/>
<protein>
    <submittedName>
        <fullName evidence="7">D-isomer specific 2-hydroxyacid dehydrogenase NAD-binding protein</fullName>
    </submittedName>
</protein>
<evidence type="ECO:0000256" key="4">
    <source>
        <dbReference type="RuleBase" id="RU003719"/>
    </source>
</evidence>